<protein>
    <submittedName>
        <fullName evidence="4">Structural polyprotein</fullName>
    </submittedName>
</protein>
<dbReference type="InterPro" id="IPR001676">
    <property type="entry name" value="Picornavirus_capsid"/>
</dbReference>
<dbReference type="CDD" id="cd00205">
    <property type="entry name" value="rhv_like"/>
    <property type="match status" value="2"/>
</dbReference>
<dbReference type="Pfam" id="PF11492">
    <property type="entry name" value="Dicistro_VP4"/>
    <property type="match status" value="1"/>
</dbReference>
<dbReference type="Pfam" id="PF08762">
    <property type="entry name" value="CRPV_capsid"/>
    <property type="match status" value="1"/>
</dbReference>
<reference evidence="4" key="1">
    <citation type="journal article" date="2014" name="BMC Genomics">
        <title>Characterizing the developmental transcriptome of the oriental fruit fly, Bactrocera dorsalis (Diptera: Tephritidae) through comparative genomic analysis with Drosophila melanogaster utilizing modENCODE datasets.</title>
        <authorList>
            <person name="Geib S.M."/>
            <person name="Calla B."/>
            <person name="Hall B."/>
            <person name="Hou S."/>
            <person name="Manoukis N.C."/>
        </authorList>
    </citation>
    <scope>NUCLEOTIDE SEQUENCE</scope>
    <source>
        <strain evidence="4">Punador</strain>
    </source>
</reference>
<dbReference type="InterPro" id="IPR033703">
    <property type="entry name" value="Rhv-like"/>
</dbReference>
<proteinExistence type="predicted"/>
<feature type="domain" description="Dicistrovirus capsid-polyprotein C-terminal" evidence="2">
    <location>
        <begin position="617"/>
        <end position="880"/>
    </location>
</feature>
<dbReference type="InterPro" id="IPR014872">
    <property type="entry name" value="Dicistrovirus_capsid-polyPr_C"/>
</dbReference>
<dbReference type="InterPro" id="IPR029053">
    <property type="entry name" value="Viral_coat"/>
</dbReference>
<evidence type="ECO:0000259" key="3">
    <source>
        <dbReference type="Pfam" id="PF11492"/>
    </source>
</evidence>
<accession>A0A034V6L9</accession>
<organism evidence="4">
    <name type="scientific">Bactrocera dorsalis</name>
    <name type="common">Oriental fruit fly</name>
    <name type="synonym">Dacus dorsalis</name>
    <dbReference type="NCBI Taxonomy" id="27457"/>
    <lineage>
        <taxon>Eukaryota</taxon>
        <taxon>Metazoa</taxon>
        <taxon>Ecdysozoa</taxon>
        <taxon>Arthropoda</taxon>
        <taxon>Hexapoda</taxon>
        <taxon>Insecta</taxon>
        <taxon>Pterygota</taxon>
        <taxon>Neoptera</taxon>
        <taxon>Endopterygota</taxon>
        <taxon>Diptera</taxon>
        <taxon>Brachycera</taxon>
        <taxon>Muscomorpha</taxon>
        <taxon>Tephritoidea</taxon>
        <taxon>Tephritidae</taxon>
        <taxon>Bactrocera</taxon>
        <taxon>Bactrocera</taxon>
    </lineage>
</organism>
<name>A0A034V6L9_BACDO</name>
<dbReference type="GO" id="GO:0005198">
    <property type="term" value="F:structural molecule activity"/>
    <property type="evidence" value="ECO:0007669"/>
    <property type="project" value="InterPro"/>
</dbReference>
<evidence type="ECO:0000259" key="2">
    <source>
        <dbReference type="Pfam" id="PF08762"/>
    </source>
</evidence>
<dbReference type="AlphaFoldDB" id="A0A034V6L9"/>
<feature type="domain" description="Picornavirus capsid" evidence="1">
    <location>
        <begin position="391"/>
        <end position="518"/>
    </location>
</feature>
<feature type="domain" description="Picornavirus capsid" evidence="1">
    <location>
        <begin position="61"/>
        <end position="152"/>
    </location>
</feature>
<dbReference type="Gene3D" id="4.10.690.10">
    <property type="entry name" value="Cricket Paralysis Virus, Vp4, Chain D"/>
    <property type="match status" value="1"/>
</dbReference>
<dbReference type="EMBL" id="GAKP01021200">
    <property type="protein sequence ID" value="JAC37752.1"/>
    <property type="molecule type" value="Transcribed_RNA"/>
</dbReference>
<dbReference type="Pfam" id="PF00073">
    <property type="entry name" value="Rhv"/>
    <property type="match status" value="2"/>
</dbReference>
<gene>
    <name evidence="4" type="primary">POLS</name>
</gene>
<sequence length="894" mass="98505">MFMLSSLTYRNNLLADIKTQNNTDNDKEFMQTHREQVITFHDQGNTTYDQAIPEFSDLDESYLSMTVAQDTHHDIVSFLERPVRVWSGNMTTKNTVGQVLWTASYPSVLIQNTMYNQKLQGFTGLRADLEVKVQVNAQKFQQGRLHLQYIPYADYLKNKVELINGSLAGRISSPGIDIDICGGSTPESRIAEAVFRVPYVSPHTYFNLINGDGKYGIFYLFVYSPLLTGDGGTDNCEITVWSRFVDPKVVFPTGATIGSAVPKKVAEVQIRGEAKQVAKEGVVSSTLGTVAEVLKIGQKLPVVGEYLAIPEWICDKGASIAKLFGWSKPTLAMDVKLRTNNCMSNYNGKDSSHKMALSADNEIDSPPNIAGTKVDELAISSIVTIPTYWQTFSWKSTDQTQDQILWIDKVAAARFNKIDGTTNGYATTPMGYLANVFAQWRGSINYTFKLVKTGFHSGRLRVFFVPQGVASTLKVGSAPTIEIEKNYQVVVDIAESDTFTFNVPFVATKPWLSTYGQSAFTGYIVVTVLNELRAPPVVSNKINIIVEVAGGSDFSFSMPCEPWNLTGTPTPSPPSGPGRVAEVQIAGTNVDLNDDQKRSLVDPDSISTINPVANWSPESHCIGEKIMSIRQLIKRANWIGTATMLPSSNTDQQYAVLNPFANASNQINTQVDYLSYFSNLFAFFRGGVRIKINANLLYANGNLNNSTPDGEWFTPVNSNPCLNIKMLNAITLDYINVAGNIKKLNNIVGKVGFANADVYNSSTLNAAMVNSSSTTVVNQGVEGMVEVEIPYYNSTHLTPSNVPGIDDPLVDIDHQLTSEDTYPLPILLVGSNPLPRSLKIASTREHYASVYKTEALVCNFYRAASDDYSYHYFIGVPTMITRPPVGSDYYKPTN</sequence>
<feature type="domain" description="Capsid protein VP4 dicistrovirus" evidence="3">
    <location>
        <begin position="278"/>
        <end position="326"/>
    </location>
</feature>
<dbReference type="Gene3D" id="2.60.120.20">
    <property type="match status" value="3"/>
</dbReference>
<evidence type="ECO:0000259" key="1">
    <source>
        <dbReference type="Pfam" id="PF00073"/>
    </source>
</evidence>
<dbReference type="InterPro" id="IPR024343">
    <property type="entry name" value="VP4_dicistrovir"/>
</dbReference>
<evidence type="ECO:0000313" key="4">
    <source>
        <dbReference type="EMBL" id="JAC37752.1"/>
    </source>
</evidence>
<dbReference type="SUPFAM" id="SSF88633">
    <property type="entry name" value="Positive stranded ssRNA viruses"/>
    <property type="match status" value="3"/>
</dbReference>